<dbReference type="Pfam" id="PF05648">
    <property type="entry name" value="PEX11"/>
    <property type="match status" value="1"/>
</dbReference>
<dbReference type="Proteomes" id="UP000756132">
    <property type="component" value="Chromosome 8"/>
</dbReference>
<feature type="transmembrane region" description="Helical" evidence="6">
    <location>
        <begin position="126"/>
        <end position="144"/>
    </location>
</feature>
<dbReference type="OMA" id="MFFTTFT"/>
<dbReference type="OrthoDB" id="3636394at2759"/>
<dbReference type="RefSeq" id="XP_047765128.1">
    <property type="nucleotide sequence ID" value="XM_047910235.1"/>
</dbReference>
<organism evidence="7 8">
    <name type="scientific">Passalora fulva</name>
    <name type="common">Tomato leaf mold</name>
    <name type="synonym">Cladosporium fulvum</name>
    <dbReference type="NCBI Taxonomy" id="5499"/>
    <lineage>
        <taxon>Eukaryota</taxon>
        <taxon>Fungi</taxon>
        <taxon>Dikarya</taxon>
        <taxon>Ascomycota</taxon>
        <taxon>Pezizomycotina</taxon>
        <taxon>Dothideomycetes</taxon>
        <taxon>Dothideomycetidae</taxon>
        <taxon>Mycosphaerellales</taxon>
        <taxon>Mycosphaerellaceae</taxon>
        <taxon>Fulvia</taxon>
    </lineage>
</organism>
<dbReference type="GO" id="GO:0016559">
    <property type="term" value="P:peroxisome fission"/>
    <property type="evidence" value="ECO:0007669"/>
    <property type="project" value="InterPro"/>
</dbReference>
<dbReference type="PANTHER" id="PTHR12652">
    <property type="entry name" value="PEROXISOMAL BIOGENESIS FACTOR 11"/>
    <property type="match status" value="1"/>
</dbReference>
<evidence type="ECO:0000256" key="2">
    <source>
        <dbReference type="ARBA" id="ARBA00023136"/>
    </source>
</evidence>
<dbReference type="InterPro" id="IPR008733">
    <property type="entry name" value="PEX11"/>
</dbReference>
<feature type="region of interest" description="Disordered" evidence="5">
    <location>
        <begin position="154"/>
        <end position="181"/>
    </location>
</feature>
<reference evidence="7" key="1">
    <citation type="submission" date="2021-12" db="EMBL/GenBank/DDBJ databases">
        <authorList>
            <person name="Zaccaron A."/>
            <person name="Stergiopoulos I."/>
        </authorList>
    </citation>
    <scope>NUCLEOTIDE SEQUENCE</scope>
    <source>
        <strain evidence="7">Race5_Kim</strain>
    </source>
</reference>
<keyword evidence="6" id="KW-1133">Transmembrane helix</keyword>
<keyword evidence="3" id="KW-0576">Peroxisome</keyword>
<evidence type="ECO:0000256" key="6">
    <source>
        <dbReference type="SAM" id="Phobius"/>
    </source>
</evidence>
<protein>
    <submittedName>
        <fullName evidence="7">Uncharacterized protein</fullName>
    </submittedName>
</protein>
<comment type="subcellular location">
    <subcellularLocation>
        <location evidence="4">Peroxisome membrane</location>
    </subcellularLocation>
</comment>
<feature type="transmembrane region" description="Helical" evidence="6">
    <location>
        <begin position="92"/>
        <end position="114"/>
    </location>
</feature>
<dbReference type="EMBL" id="CP090170">
    <property type="protein sequence ID" value="UJO20762.1"/>
    <property type="molecule type" value="Genomic_DNA"/>
</dbReference>
<dbReference type="KEGG" id="ffu:CLAFUR5_11087"/>
<evidence type="ECO:0000256" key="4">
    <source>
        <dbReference type="ARBA" id="ARBA00046271"/>
    </source>
</evidence>
<keyword evidence="6" id="KW-0812">Transmembrane</keyword>
<gene>
    <name evidence="7" type="ORF">CLAFUR5_11087</name>
</gene>
<sequence>MLASIVRYADDTAGLEKTLRLFQGFCTIAVGLVESAPQEAAYWIRLRSQLALGRRYFRLLKWQPCWSNAITTLGSDKAPLYKTLDVAKWSMLGMYFFLEMFTIGNAIGATSFDWAPMVQREANKSWFYALLFSILVSLYELLILQIPKPIKSEKQASAEGNGSTSKGEVKEKSTAPSSVSSLSDRERNRIWAQLAIDCNDLIIPGSAVGWISAGPIFVGTCSTISTVLAGRQIWNRVQERAQQP</sequence>
<evidence type="ECO:0000256" key="1">
    <source>
        <dbReference type="ARBA" id="ARBA00022593"/>
    </source>
</evidence>
<evidence type="ECO:0000313" key="8">
    <source>
        <dbReference type="Proteomes" id="UP000756132"/>
    </source>
</evidence>
<reference evidence="7" key="2">
    <citation type="journal article" date="2022" name="Microb. Genom.">
        <title>A chromosome-scale genome assembly of the tomato pathogen Cladosporium fulvum reveals a compartmentalized genome architecture and the presence of a dispensable chromosome.</title>
        <authorList>
            <person name="Zaccaron A.Z."/>
            <person name="Chen L.H."/>
            <person name="Samaras A."/>
            <person name="Stergiopoulos I."/>
        </authorList>
    </citation>
    <scope>NUCLEOTIDE SEQUENCE</scope>
    <source>
        <strain evidence="7">Race5_Kim</strain>
    </source>
</reference>
<keyword evidence="2 6" id="KW-0472">Membrane</keyword>
<keyword evidence="8" id="KW-1185">Reference proteome</keyword>
<dbReference type="PANTHER" id="PTHR12652:SF23">
    <property type="entry name" value="MICROBODY (PEROXISOME) PROLIFERATION PROTEIN PEROXIN 11B (EUROFUNG)"/>
    <property type="match status" value="1"/>
</dbReference>
<accession>A0A9Q8PE56</accession>
<dbReference type="AlphaFoldDB" id="A0A9Q8PE56"/>
<name>A0A9Q8PE56_PASFU</name>
<keyword evidence="1" id="KW-0962">Peroxisome biogenesis</keyword>
<evidence type="ECO:0000256" key="3">
    <source>
        <dbReference type="ARBA" id="ARBA00023140"/>
    </source>
</evidence>
<evidence type="ECO:0000256" key="5">
    <source>
        <dbReference type="SAM" id="MobiDB-lite"/>
    </source>
</evidence>
<dbReference type="GO" id="GO:0005778">
    <property type="term" value="C:peroxisomal membrane"/>
    <property type="evidence" value="ECO:0007669"/>
    <property type="project" value="UniProtKB-SubCell"/>
</dbReference>
<evidence type="ECO:0000313" key="7">
    <source>
        <dbReference type="EMBL" id="UJO20762.1"/>
    </source>
</evidence>
<proteinExistence type="predicted"/>
<dbReference type="GeneID" id="71990965"/>